<name>A0AA35JAW7_SACK1</name>
<proteinExistence type="predicted"/>
<organism evidence="1 2">
    <name type="scientific">Saccharomyces kudriavzevii (strain ATCC MYA-4449 / AS 2.2408 / CBS 8840 / NBRC 1802 / NCYC 2889)</name>
    <name type="common">Yeast</name>
    <dbReference type="NCBI Taxonomy" id="226230"/>
    <lineage>
        <taxon>Eukaryota</taxon>
        <taxon>Fungi</taxon>
        <taxon>Dikarya</taxon>
        <taxon>Ascomycota</taxon>
        <taxon>Saccharomycotina</taxon>
        <taxon>Saccharomycetes</taxon>
        <taxon>Saccharomycetales</taxon>
        <taxon>Saccharomycetaceae</taxon>
        <taxon>Saccharomyces</taxon>
    </lineage>
</organism>
<protein>
    <submittedName>
        <fullName evidence="1">Uncharacterized protein</fullName>
    </submittedName>
</protein>
<reference evidence="1" key="1">
    <citation type="submission" date="2022-10" db="EMBL/GenBank/DDBJ databases">
        <authorList>
            <person name="Byrne P K."/>
        </authorList>
    </citation>
    <scope>NUCLEOTIDE SEQUENCE</scope>
    <source>
        <strain evidence="1">IFO1802</strain>
    </source>
</reference>
<dbReference type="OrthoDB" id="4067097at2759"/>
<gene>
    <name evidence="1" type="primary">SKDI16G2040</name>
    <name evidence="1" type="ORF">SKDI_16G2040</name>
</gene>
<accession>A0AA35JAW7</accession>
<sequence length="292" mass="32913">MHMQLRKRKRVDYTGRKLASDPPATTTIPSIVVPKKRRLAKTNMITPVALSASGTLSPSNIIIPKPLQRPKFRNNADPSSQDDHLGIIPVLEVQRSLSNLIERQEGLFYKDLRKPTLVGLKNFEMLRLPNDLQLLQNIVKLLYSFDQLNSDSKVISASTASSKAFSQAHSNKLKKLIAEKKPLLSHSNHDSTTHQNDIIIHEIAKLHSINLIDLLNLEMYNNTSHAINTVSQTTANSMTVNSIIKKLDKPILKERNNTLAWPHKTRFKTKKNQPLQNGSLTNNTNIALYNDI</sequence>
<keyword evidence="2" id="KW-1185">Reference proteome</keyword>
<dbReference type="Proteomes" id="UP001162087">
    <property type="component" value="Chromosome 16"/>
</dbReference>
<evidence type="ECO:0000313" key="1">
    <source>
        <dbReference type="EMBL" id="CAI4053392.1"/>
    </source>
</evidence>
<dbReference type="EMBL" id="OX365911">
    <property type="protein sequence ID" value="CAI4053392.1"/>
    <property type="molecule type" value="Genomic_DNA"/>
</dbReference>
<evidence type="ECO:0000313" key="2">
    <source>
        <dbReference type="Proteomes" id="UP001162087"/>
    </source>
</evidence>